<gene>
    <name evidence="4" type="ORF">M409DRAFT_15764</name>
</gene>
<feature type="domain" description="SMODS and SLOG-associating 2TM effector" evidence="3">
    <location>
        <begin position="7"/>
        <end position="125"/>
    </location>
</feature>
<keyword evidence="2" id="KW-1133">Transmembrane helix</keyword>
<dbReference type="RefSeq" id="XP_033674372.1">
    <property type="nucleotide sequence ID" value="XM_033803332.1"/>
</dbReference>
<dbReference type="NCBIfam" id="NF033635">
    <property type="entry name" value="SLATT_fungal"/>
    <property type="match status" value="1"/>
</dbReference>
<reference evidence="4" key="1">
    <citation type="journal article" date="2020" name="Stud. Mycol.">
        <title>101 Dothideomycetes genomes: a test case for predicting lifestyles and emergence of pathogens.</title>
        <authorList>
            <person name="Haridas S."/>
            <person name="Albert R."/>
            <person name="Binder M."/>
            <person name="Bloem J."/>
            <person name="Labutti K."/>
            <person name="Salamov A."/>
            <person name="Andreopoulos B."/>
            <person name="Baker S."/>
            <person name="Barry K."/>
            <person name="Bills G."/>
            <person name="Bluhm B."/>
            <person name="Cannon C."/>
            <person name="Castanera R."/>
            <person name="Culley D."/>
            <person name="Daum C."/>
            <person name="Ezra D."/>
            <person name="Gonzalez J."/>
            <person name="Henrissat B."/>
            <person name="Kuo A."/>
            <person name="Liang C."/>
            <person name="Lipzen A."/>
            <person name="Lutzoni F."/>
            <person name="Magnuson J."/>
            <person name="Mondo S."/>
            <person name="Nolan M."/>
            <person name="Ohm R."/>
            <person name="Pangilinan J."/>
            <person name="Park H.-J."/>
            <person name="Ramirez L."/>
            <person name="Alfaro M."/>
            <person name="Sun H."/>
            <person name="Tritt A."/>
            <person name="Yoshinaga Y."/>
            <person name="Zwiers L.-H."/>
            <person name="Turgeon B."/>
            <person name="Goodwin S."/>
            <person name="Spatafora J."/>
            <person name="Crous P."/>
            <person name="Grigoriev I."/>
        </authorList>
    </citation>
    <scope>NUCLEOTIDE SEQUENCE</scope>
    <source>
        <strain evidence="4">ATCC 36951</strain>
    </source>
</reference>
<keyword evidence="2" id="KW-0812">Transmembrane</keyword>
<dbReference type="OrthoDB" id="4472872at2759"/>
<dbReference type="AlphaFoldDB" id="A0A6A6D2Z1"/>
<proteinExistence type="predicted"/>
<feature type="transmembrane region" description="Helical" evidence="2">
    <location>
        <begin position="51"/>
        <end position="69"/>
    </location>
</feature>
<name>A0A6A6D2Z1_ZASCE</name>
<accession>A0A6A6D2Z1</accession>
<protein>
    <recommendedName>
        <fullName evidence="3">SMODS and SLOG-associating 2TM effector domain-containing protein</fullName>
    </recommendedName>
</protein>
<dbReference type="Pfam" id="PF18142">
    <property type="entry name" value="SLATT_fungal"/>
    <property type="match status" value="1"/>
</dbReference>
<evidence type="ECO:0000256" key="2">
    <source>
        <dbReference type="SAM" id="Phobius"/>
    </source>
</evidence>
<dbReference type="PANTHER" id="PTHR38793:SF3">
    <property type="entry name" value="SMODS AND SLOG-ASSOCIATING 2TM EFFECTOR DOMAIN-CONTAINING PROTEIN"/>
    <property type="match status" value="1"/>
</dbReference>
<dbReference type="EMBL" id="ML993579">
    <property type="protein sequence ID" value="KAF2173483.1"/>
    <property type="molecule type" value="Genomic_DNA"/>
</dbReference>
<organism evidence="4 5">
    <name type="scientific">Zasmidium cellare ATCC 36951</name>
    <dbReference type="NCBI Taxonomy" id="1080233"/>
    <lineage>
        <taxon>Eukaryota</taxon>
        <taxon>Fungi</taxon>
        <taxon>Dikarya</taxon>
        <taxon>Ascomycota</taxon>
        <taxon>Pezizomycotina</taxon>
        <taxon>Dothideomycetes</taxon>
        <taxon>Dothideomycetidae</taxon>
        <taxon>Mycosphaerellales</taxon>
        <taxon>Mycosphaerellaceae</taxon>
        <taxon>Zasmidium</taxon>
    </lineage>
</organism>
<dbReference type="InterPro" id="IPR041622">
    <property type="entry name" value="SLATT_fungi"/>
</dbReference>
<keyword evidence="5" id="KW-1185">Reference proteome</keyword>
<feature type="region of interest" description="Disordered" evidence="1">
    <location>
        <begin position="405"/>
        <end position="425"/>
    </location>
</feature>
<feature type="region of interest" description="Disordered" evidence="1">
    <location>
        <begin position="335"/>
        <end position="356"/>
    </location>
</feature>
<feature type="transmembrane region" description="Helical" evidence="2">
    <location>
        <begin position="24"/>
        <end position="45"/>
    </location>
</feature>
<evidence type="ECO:0000313" key="4">
    <source>
        <dbReference type="EMBL" id="KAF2173483.1"/>
    </source>
</evidence>
<sequence>MGIYTTVCDSEIKCKRNHKMFSRLINGCLGLQIVVAAALTALGAANGSRSAVTVFGAINTIIAGFLTYLKGSGLPGRLKFFQHEWTKVREYIEQRERDFMLDSHGLNPYEEVDKVRQMYEIVKADIESNRPDRFVSVSAMGKMPITQNPGPSLARPQPSFSTESFRKAWSEKEKEAGMTVNKAQGTAANLFSNVTHLKDVLEDKVKEIGHMEKEMETKGHQMVDEKKHGMFGQIQSAVKEVAHLGKEIEAKAKAAATEKEMEVEQGMSRAAEGVRSTAAQQRDGFNSAVAERRHNAEEAYNGARAGFAQQRDHLNSAAAERRQDVEDAYNRGTEAARAGVSQGRDNFNSAVSDRRHDAEDALNTARDGVAQQRDNFNSAVTDRRHDAEDAINRGADAARAEVAHQRDNADTALSHAQDEMARTSEAARAALQQQRNSLNAALVEGWGRV</sequence>
<dbReference type="GeneID" id="54556604"/>
<evidence type="ECO:0000313" key="5">
    <source>
        <dbReference type="Proteomes" id="UP000799537"/>
    </source>
</evidence>
<evidence type="ECO:0000256" key="1">
    <source>
        <dbReference type="SAM" id="MobiDB-lite"/>
    </source>
</evidence>
<dbReference type="Proteomes" id="UP000799537">
    <property type="component" value="Unassembled WGS sequence"/>
</dbReference>
<evidence type="ECO:0000259" key="3">
    <source>
        <dbReference type="Pfam" id="PF18142"/>
    </source>
</evidence>
<keyword evidence="2" id="KW-0472">Membrane</keyword>
<dbReference type="PANTHER" id="PTHR38793">
    <property type="entry name" value="SLATT_FUNGAL DOMAIN-CONTAINING PROTEIN-RELATED"/>
    <property type="match status" value="1"/>
</dbReference>